<sequence>MPEVGTTKLYTFGHTKTKPNFNPTFSSSPYPNRSRKRNHDSSPFRRGSASLAEVRAGHKITFRPNIAIRRPAGRITGRRGHKLFHWTSRAGHLPPPIQLLLLALPVPIRELASTREEDGDYKGRPPHSGKVKVVPLICRPSSGFSEEEAPAE</sequence>
<name>A0A448WIR3_9PLAT</name>
<gene>
    <name evidence="2" type="ORF">PXEA_LOCUS6023</name>
</gene>
<protein>
    <submittedName>
        <fullName evidence="2">Uncharacterized protein</fullName>
    </submittedName>
</protein>
<reference evidence="2" key="1">
    <citation type="submission" date="2018-11" db="EMBL/GenBank/DDBJ databases">
        <authorList>
            <consortium name="Pathogen Informatics"/>
        </authorList>
    </citation>
    <scope>NUCLEOTIDE SEQUENCE</scope>
</reference>
<evidence type="ECO:0000256" key="1">
    <source>
        <dbReference type="SAM" id="MobiDB-lite"/>
    </source>
</evidence>
<proteinExistence type="predicted"/>
<comment type="caution">
    <text evidence="2">The sequence shown here is derived from an EMBL/GenBank/DDBJ whole genome shotgun (WGS) entry which is preliminary data.</text>
</comment>
<dbReference type="AlphaFoldDB" id="A0A448WIR3"/>
<evidence type="ECO:0000313" key="3">
    <source>
        <dbReference type="Proteomes" id="UP000784294"/>
    </source>
</evidence>
<dbReference type="EMBL" id="CAAALY010015188">
    <property type="protein sequence ID" value="VEL12583.1"/>
    <property type="molecule type" value="Genomic_DNA"/>
</dbReference>
<feature type="region of interest" description="Disordered" evidence="1">
    <location>
        <begin position="115"/>
        <end position="135"/>
    </location>
</feature>
<feature type="compositionally biased region" description="Polar residues" evidence="1">
    <location>
        <begin position="18"/>
        <end position="31"/>
    </location>
</feature>
<feature type="region of interest" description="Disordered" evidence="1">
    <location>
        <begin position="1"/>
        <end position="50"/>
    </location>
</feature>
<evidence type="ECO:0000313" key="2">
    <source>
        <dbReference type="EMBL" id="VEL12583.1"/>
    </source>
</evidence>
<keyword evidence="3" id="KW-1185">Reference proteome</keyword>
<organism evidence="2 3">
    <name type="scientific">Protopolystoma xenopodis</name>
    <dbReference type="NCBI Taxonomy" id="117903"/>
    <lineage>
        <taxon>Eukaryota</taxon>
        <taxon>Metazoa</taxon>
        <taxon>Spiralia</taxon>
        <taxon>Lophotrochozoa</taxon>
        <taxon>Platyhelminthes</taxon>
        <taxon>Monogenea</taxon>
        <taxon>Polyopisthocotylea</taxon>
        <taxon>Polystomatidea</taxon>
        <taxon>Polystomatidae</taxon>
        <taxon>Protopolystoma</taxon>
    </lineage>
</organism>
<dbReference type="Proteomes" id="UP000784294">
    <property type="component" value="Unassembled WGS sequence"/>
</dbReference>
<accession>A0A448WIR3</accession>